<evidence type="ECO:0000313" key="6">
    <source>
        <dbReference type="EMBL" id="AWO77106.1"/>
    </source>
</evidence>
<dbReference type="GO" id="GO:0003677">
    <property type="term" value="F:DNA binding"/>
    <property type="evidence" value="ECO:0007669"/>
    <property type="project" value="UniProtKB-KW"/>
</dbReference>
<keyword evidence="2" id="KW-0946">Virion</keyword>
<name>A0A2U9AG85_ADET1</name>
<accession>A0A2U9AG85</accession>
<dbReference type="GO" id="GO:0019013">
    <property type="term" value="C:viral nucleocapsid"/>
    <property type="evidence" value="ECO:0007669"/>
    <property type="project" value="InterPro"/>
</dbReference>
<keyword evidence="4" id="KW-0238">DNA-binding</keyword>
<keyword evidence="5" id="KW-1133">Transmembrane helix</keyword>
<evidence type="ECO:0000256" key="4">
    <source>
        <dbReference type="ARBA" id="ARBA00023125"/>
    </source>
</evidence>
<dbReference type="Pfam" id="PF05829">
    <property type="entry name" value="Adeno_PX"/>
    <property type="match status" value="1"/>
</dbReference>
<evidence type="ECO:0000256" key="1">
    <source>
        <dbReference type="ARBA" id="ARBA00004328"/>
    </source>
</evidence>
<proteinExistence type="predicted"/>
<dbReference type="EMBL" id="MF780605">
    <property type="protein sequence ID" value="AWO77106.1"/>
    <property type="molecule type" value="Genomic_DNA"/>
</dbReference>
<evidence type="ECO:0000313" key="7">
    <source>
        <dbReference type="Proteomes" id="UP000319740"/>
    </source>
</evidence>
<evidence type="ECO:0000256" key="2">
    <source>
        <dbReference type="ARBA" id="ARBA00022844"/>
    </source>
</evidence>
<organism evidence="6 7">
    <name type="scientific">Tree shrew adenovirus serotype 1</name>
    <name type="common">TSAdV-1</name>
    <name type="synonym">Tupaia adenovirus 1</name>
    <dbReference type="NCBI Taxonomy" id="47680"/>
    <lineage>
        <taxon>Viruses</taxon>
        <taxon>Varidnaviria</taxon>
        <taxon>Bamfordvirae</taxon>
        <taxon>Preplasmiviricota</taxon>
        <taxon>Polisuviricotina</taxon>
        <taxon>Pharingeaviricetes</taxon>
        <taxon>Rowavirales</taxon>
        <taxon>Adenoviridae</taxon>
        <taxon>Mastadenovirus</taxon>
        <taxon>Mastadenovirus tupaiae</taxon>
        <taxon>Tree shrew mastadenovirus A</taxon>
    </lineage>
</organism>
<comment type="subcellular location">
    <subcellularLocation>
        <location evidence="1">Virion</location>
    </subcellularLocation>
</comment>
<dbReference type="InterPro" id="IPR008393">
    <property type="entry name" value="Adenovirus_late_L2_mu_core"/>
</dbReference>
<keyword evidence="5" id="KW-0472">Membrane</keyword>
<evidence type="ECO:0000256" key="3">
    <source>
        <dbReference type="ARBA" id="ARBA00022921"/>
    </source>
</evidence>
<reference evidence="6 7" key="1">
    <citation type="submission" date="2017-08" db="EMBL/GenBank/DDBJ databases">
        <title>The genome of a new adenovirus from tree shrew.</title>
        <authorList>
            <person name="Song Q."/>
            <person name="Sun X."/>
            <person name="Dai J."/>
        </authorList>
    </citation>
    <scope>NUCLEOTIDE SEQUENCE [LARGE SCALE GENOMIC DNA]</scope>
    <source>
        <strain evidence="6">KM</strain>
    </source>
</reference>
<organismHost>
    <name type="scientific">Tupaiidae</name>
    <name type="common">tree shrews</name>
    <dbReference type="NCBI Taxonomy" id="9393"/>
</organismHost>
<dbReference type="RefSeq" id="YP_068067.1">
    <property type="nucleotide sequence ID" value="AC_000190.1"/>
</dbReference>
<feature type="transmembrane region" description="Helical" evidence="5">
    <location>
        <begin position="39"/>
        <end position="62"/>
    </location>
</feature>
<protein>
    <submittedName>
        <fullName evidence="6">PX</fullName>
    </submittedName>
</protein>
<sequence length="68" mass="7419">MRRKVTYRLRIPVSTATRRRRRGRLSGGRVSRRRLKGGFLPALIPIIAAAVGAIPGIASVAVQAARKN</sequence>
<dbReference type="Proteomes" id="UP000319740">
    <property type="component" value="Segment"/>
</dbReference>
<keyword evidence="5" id="KW-0812">Transmembrane</keyword>
<evidence type="ECO:0000256" key="5">
    <source>
        <dbReference type="SAM" id="Phobius"/>
    </source>
</evidence>
<keyword evidence="3" id="KW-0426">Late protein</keyword>